<dbReference type="PROSITE" id="PS50987">
    <property type="entry name" value="HTH_ARSR_2"/>
    <property type="match status" value="1"/>
</dbReference>
<keyword evidence="1" id="KW-0238">DNA-binding</keyword>
<dbReference type="GO" id="GO:0003677">
    <property type="term" value="F:DNA binding"/>
    <property type="evidence" value="ECO:0007669"/>
    <property type="project" value="UniProtKB-KW"/>
</dbReference>
<dbReference type="EMBL" id="CP011076">
    <property type="protein sequence ID" value="AKF95785.1"/>
    <property type="molecule type" value="Genomic_DNA"/>
</dbReference>
<dbReference type="PANTHER" id="PTHR39168:SF1">
    <property type="entry name" value="TRANSCRIPTIONAL REGULATORY PROTEIN"/>
    <property type="match status" value="1"/>
</dbReference>
<dbReference type="GO" id="GO:0097063">
    <property type="term" value="F:cadmium ion sensor activity"/>
    <property type="evidence" value="ECO:0007669"/>
    <property type="project" value="TreeGrafter"/>
</dbReference>
<dbReference type="InterPro" id="IPR036390">
    <property type="entry name" value="WH_DNA-bd_sf"/>
</dbReference>
<dbReference type="AlphaFoldDB" id="A0A0F7EIT5"/>
<evidence type="ECO:0000313" key="3">
    <source>
        <dbReference type="EMBL" id="AKF95785.1"/>
    </source>
</evidence>
<dbReference type="GO" id="GO:0046686">
    <property type="term" value="P:response to cadmium ion"/>
    <property type="evidence" value="ECO:0007669"/>
    <property type="project" value="TreeGrafter"/>
</dbReference>
<feature type="domain" description="HTH arsR-type" evidence="2">
    <location>
        <begin position="1"/>
        <end position="94"/>
    </location>
</feature>
<dbReference type="GO" id="GO:0010288">
    <property type="term" value="P:response to lead ion"/>
    <property type="evidence" value="ECO:0007669"/>
    <property type="project" value="TreeGrafter"/>
</dbReference>
<dbReference type="GO" id="GO:0032791">
    <property type="term" value="F:lead ion binding"/>
    <property type="evidence" value="ECO:0007669"/>
    <property type="project" value="TreeGrafter"/>
</dbReference>
<geneLocation type="plasmid" evidence="3">
    <name>unnamed2</name>
</geneLocation>
<dbReference type="PANTHER" id="PTHR39168">
    <property type="entry name" value="TRANSCRIPTIONAL REGULATOR-RELATED"/>
    <property type="match status" value="1"/>
</dbReference>
<name>A0A0F7EIT5_BRELA</name>
<dbReference type="InterPro" id="IPR011991">
    <property type="entry name" value="ArsR-like_HTH"/>
</dbReference>
<dbReference type="InterPro" id="IPR052543">
    <property type="entry name" value="HTH_Metal-responsive_Reg"/>
</dbReference>
<organism evidence="3">
    <name type="scientific">Brevibacillus laterosporus</name>
    <name type="common">Bacillus laterosporus</name>
    <dbReference type="NCBI Taxonomy" id="1465"/>
    <lineage>
        <taxon>Bacteria</taxon>
        <taxon>Bacillati</taxon>
        <taxon>Bacillota</taxon>
        <taxon>Bacilli</taxon>
        <taxon>Bacillales</taxon>
        <taxon>Paenibacillaceae</taxon>
        <taxon>Brevibacillus</taxon>
    </lineage>
</organism>
<dbReference type="Pfam" id="PF12840">
    <property type="entry name" value="HTH_20"/>
    <property type="match status" value="1"/>
</dbReference>
<evidence type="ECO:0000256" key="1">
    <source>
        <dbReference type="ARBA" id="ARBA00023125"/>
    </source>
</evidence>
<accession>A0A0F7EIT5</accession>
<keyword evidence="3" id="KW-0614">Plasmid</keyword>
<dbReference type="RefSeq" id="WP_031414921.1">
    <property type="nucleotide sequence ID" value="NZ_CP011076.1"/>
</dbReference>
<dbReference type="SUPFAM" id="SSF46785">
    <property type="entry name" value="Winged helix' DNA-binding domain"/>
    <property type="match status" value="1"/>
</dbReference>
<dbReference type="InterPro" id="IPR036388">
    <property type="entry name" value="WH-like_DNA-bd_sf"/>
</dbReference>
<dbReference type="InterPro" id="IPR001845">
    <property type="entry name" value="HTH_ArsR_DNA-bd_dom"/>
</dbReference>
<reference evidence="3" key="1">
    <citation type="submission" date="2015-03" db="EMBL/GenBank/DDBJ databases">
        <title>MIGS Cultured Bacterial/Archaeal sample from Brevibacillus laterosporus.</title>
        <authorList>
            <person name="Zeng D."/>
            <person name="Zhu L."/>
            <person name="Dong G."/>
            <person name="Ye W."/>
            <person name="Ren D."/>
            <person name="Wu L."/>
            <person name="Xu J."/>
            <person name="Li G."/>
            <person name="Guo L."/>
        </authorList>
    </citation>
    <scope>NUCLEOTIDE SEQUENCE</scope>
    <source>
        <strain evidence="3">B9</strain>
        <plasmid evidence="3">unnamed2</plasmid>
    </source>
</reference>
<dbReference type="SMART" id="SM00418">
    <property type="entry name" value="HTH_ARSR"/>
    <property type="match status" value="1"/>
</dbReference>
<dbReference type="GO" id="GO:0003700">
    <property type="term" value="F:DNA-binding transcription factor activity"/>
    <property type="evidence" value="ECO:0007669"/>
    <property type="project" value="InterPro"/>
</dbReference>
<dbReference type="Gene3D" id="1.10.10.10">
    <property type="entry name" value="Winged helix-like DNA-binding domain superfamily/Winged helix DNA-binding domain"/>
    <property type="match status" value="1"/>
</dbReference>
<evidence type="ECO:0000259" key="2">
    <source>
        <dbReference type="PROSITE" id="PS50987"/>
    </source>
</evidence>
<sequence length="228" mass="25282">MLRKPNIVEVAALVGDPSRVTMLLELLGGIALPASELARAARITPQTASSHLTKLVEGNLLVVEMSGRHRYYRLSGPEVAYALEALNVIATPKPIRSLKEYDQSKVLRYARTCYDHIAGEVGVGLTDRLLELGMIERSGRDFVVSKHGYERFKQFGIDVDNVKKGRRHFARQCLDWSERKHHIAGGLGAAITNRLFELEWIARIPGGRAVRVTDAGLNGLADEFGLRL</sequence>
<protein>
    <submittedName>
        <fullName evidence="3">ArsR family transcriptional regulator</fullName>
    </submittedName>
</protein>
<proteinExistence type="predicted"/>
<gene>
    <name evidence="3" type="ORF">EX87_19395</name>
</gene>
<dbReference type="CDD" id="cd00090">
    <property type="entry name" value="HTH_ARSR"/>
    <property type="match status" value="1"/>
</dbReference>